<dbReference type="Proteomes" id="UP000078302">
    <property type="component" value="Unassembled WGS sequence"/>
</dbReference>
<dbReference type="AlphaFoldDB" id="A0A179BHN0"/>
<name>A0A179BHN0_ACIFR</name>
<evidence type="ECO:0000259" key="3">
    <source>
        <dbReference type="Pfam" id="PF01965"/>
    </source>
</evidence>
<feature type="domain" description="DJ-1/PfpI" evidence="3">
    <location>
        <begin position="7"/>
        <end position="168"/>
    </location>
</feature>
<keyword evidence="5" id="KW-1185">Reference proteome</keyword>
<keyword evidence="1" id="KW-0677">Repeat</keyword>
<dbReference type="InterPro" id="IPR029062">
    <property type="entry name" value="Class_I_gatase-like"/>
</dbReference>
<evidence type="ECO:0000313" key="5">
    <source>
        <dbReference type="Proteomes" id="UP000078302"/>
    </source>
</evidence>
<dbReference type="PANTHER" id="PTHR48094:SF12">
    <property type="entry name" value="PARKINSON DISEASE PROTEIN 7 HOMOLOG"/>
    <property type="match status" value="1"/>
</dbReference>
<dbReference type="NCBIfam" id="TIGR01383">
    <property type="entry name" value="not_thiJ"/>
    <property type="match status" value="1"/>
</dbReference>
<evidence type="ECO:0000256" key="1">
    <source>
        <dbReference type="ARBA" id="ARBA00022737"/>
    </source>
</evidence>
<dbReference type="Pfam" id="PF01965">
    <property type="entry name" value="DJ-1_PfpI"/>
    <property type="match status" value="1"/>
</dbReference>
<dbReference type="FunFam" id="3.40.50.880:FF:000015">
    <property type="entry name" value="Protein DJ-1 homolog C"/>
    <property type="match status" value="1"/>
</dbReference>
<dbReference type="RefSeq" id="WP_064219088.1">
    <property type="nucleotide sequence ID" value="NZ_LVXZ01000097.1"/>
</dbReference>
<evidence type="ECO:0000256" key="2">
    <source>
        <dbReference type="SAM" id="MobiDB-lite"/>
    </source>
</evidence>
<dbReference type="SUPFAM" id="SSF52317">
    <property type="entry name" value="Class I glutamine amidotransferase-like"/>
    <property type="match status" value="1"/>
</dbReference>
<comment type="caution">
    <text evidence="4">The sequence shown here is derived from an EMBL/GenBank/DDBJ whole genome shotgun (WGS) entry which is preliminary data.</text>
</comment>
<gene>
    <name evidence="4" type="ORF">A4H96_07915</name>
</gene>
<dbReference type="InterPro" id="IPR002818">
    <property type="entry name" value="DJ-1/PfpI"/>
</dbReference>
<protein>
    <submittedName>
        <fullName evidence="4">4-methyl-5(B-hydroxyethyl)-thiazole monophosphate biosynthesis protein</fullName>
    </submittedName>
</protein>
<sequence>MVTSAMQVLIPVADGFEDMEVVISCDILRRAGLKVVLAGLDAGLVTGGCGLRLQPDALLADVVNVDIDIILLPGGNRGVQRLTKHQPLIQLLRERHRRGQIIAAICAAPGMLATHHLLDGRQVTAYPGILDPQSADYIYQESAVVVDGPLVTSRGPGTAMDFALTLVELLLGPEKRRETEAPLQRSTPETSPLSATMDNRASIT</sequence>
<dbReference type="InterPro" id="IPR006287">
    <property type="entry name" value="DJ-1"/>
</dbReference>
<dbReference type="EMBL" id="LVXZ01000097">
    <property type="protein sequence ID" value="OAP91212.1"/>
    <property type="molecule type" value="Genomic_DNA"/>
</dbReference>
<dbReference type="CDD" id="cd03135">
    <property type="entry name" value="GATase1_DJ-1"/>
    <property type="match status" value="1"/>
</dbReference>
<accession>A0A179BHN0</accession>
<organism evidence="4 5">
    <name type="scientific">Acidithiobacillus ferrooxidans</name>
    <name type="common">Thiobacillus ferrooxidans</name>
    <dbReference type="NCBI Taxonomy" id="920"/>
    <lineage>
        <taxon>Bacteria</taxon>
        <taxon>Pseudomonadati</taxon>
        <taxon>Pseudomonadota</taxon>
        <taxon>Acidithiobacillia</taxon>
        <taxon>Acidithiobacillales</taxon>
        <taxon>Acidithiobacillaceae</taxon>
        <taxon>Acidithiobacillus</taxon>
    </lineage>
</organism>
<dbReference type="GO" id="GO:0005737">
    <property type="term" value="C:cytoplasm"/>
    <property type="evidence" value="ECO:0007669"/>
    <property type="project" value="TreeGrafter"/>
</dbReference>
<dbReference type="InterPro" id="IPR050325">
    <property type="entry name" value="Prot/Nucl_acid_deglycase"/>
</dbReference>
<reference evidence="4 5" key="1">
    <citation type="submission" date="2016-04" db="EMBL/GenBank/DDBJ databases">
        <title>Acidithiobacillus ferrooxidans genome sequencing and assembly.</title>
        <authorList>
            <person name="Zhou Z."/>
        </authorList>
    </citation>
    <scope>NUCLEOTIDE SEQUENCE [LARGE SCALE GENOMIC DNA]</scope>
    <source>
        <strain evidence="4 5">BY0502</strain>
    </source>
</reference>
<evidence type="ECO:0000313" key="4">
    <source>
        <dbReference type="EMBL" id="OAP91212.1"/>
    </source>
</evidence>
<dbReference type="Gene3D" id="3.40.50.880">
    <property type="match status" value="1"/>
</dbReference>
<feature type="compositionally biased region" description="Polar residues" evidence="2">
    <location>
        <begin position="184"/>
        <end position="204"/>
    </location>
</feature>
<dbReference type="PANTHER" id="PTHR48094">
    <property type="entry name" value="PROTEIN/NUCLEIC ACID DEGLYCASE DJ-1-RELATED"/>
    <property type="match status" value="1"/>
</dbReference>
<proteinExistence type="predicted"/>
<feature type="region of interest" description="Disordered" evidence="2">
    <location>
        <begin position="175"/>
        <end position="204"/>
    </location>
</feature>